<keyword evidence="1" id="KW-0732">Signal</keyword>
<evidence type="ECO:0000256" key="1">
    <source>
        <dbReference type="SAM" id="SignalP"/>
    </source>
</evidence>
<feature type="chain" id="PRO_5016369545" description="Lysozyme inhibitor LprI N-terminal domain-containing protein" evidence="1">
    <location>
        <begin position="19"/>
        <end position="111"/>
    </location>
</feature>
<reference evidence="2 3" key="1">
    <citation type="submission" date="2017-04" db="EMBL/GenBank/DDBJ databases">
        <title>Unexpected and diverse lifestyles within the genus Limnohabitans.</title>
        <authorList>
            <person name="Kasalicky V."/>
            <person name="Mehrshad M."/>
            <person name="Andrei S.-A."/>
            <person name="Salcher M."/>
            <person name="Kratochvilova H."/>
            <person name="Simek K."/>
            <person name="Ghai R."/>
        </authorList>
    </citation>
    <scope>NUCLEOTIDE SEQUENCE [LARGE SCALE GENOMIC DNA]</scope>
    <source>
        <strain evidence="2 3">II-B4</strain>
    </source>
</reference>
<organism evidence="2 3">
    <name type="scientific">Limnohabitans parvus II-B4</name>
    <dbReference type="NCBI Taxonomy" id="1293052"/>
    <lineage>
        <taxon>Bacteria</taxon>
        <taxon>Pseudomonadati</taxon>
        <taxon>Pseudomonadota</taxon>
        <taxon>Betaproteobacteria</taxon>
        <taxon>Burkholderiales</taxon>
        <taxon>Comamonadaceae</taxon>
        <taxon>Limnohabitans</taxon>
    </lineage>
</organism>
<keyword evidence="3" id="KW-1185">Reference proteome</keyword>
<sequence>MKRSLFAVVAALSTSLSAQSLLGAPEFIRVQREEIARQREVITAFYQEDAKACWQKFAVNACLSDARKMRRAALEPLRQQDLLLNAQERQWRTEQRNLRLEGKQPENRSTP</sequence>
<protein>
    <recommendedName>
        <fullName evidence="4">Lysozyme inhibitor LprI N-terminal domain-containing protein</fullName>
    </recommendedName>
</protein>
<evidence type="ECO:0000313" key="2">
    <source>
        <dbReference type="EMBL" id="PUE52913.1"/>
    </source>
</evidence>
<dbReference type="AlphaFoldDB" id="A0A315E564"/>
<dbReference type="EMBL" id="NESN01000004">
    <property type="protein sequence ID" value="PUE52913.1"/>
    <property type="molecule type" value="Genomic_DNA"/>
</dbReference>
<gene>
    <name evidence="2" type="ORF">B9Z37_12215</name>
</gene>
<feature type="signal peptide" evidence="1">
    <location>
        <begin position="1"/>
        <end position="18"/>
    </location>
</feature>
<dbReference type="OrthoDB" id="8914044at2"/>
<name>A0A315E564_9BURK</name>
<dbReference type="Proteomes" id="UP000250790">
    <property type="component" value="Unassembled WGS sequence"/>
</dbReference>
<dbReference type="RefSeq" id="WP_108313277.1">
    <property type="nucleotide sequence ID" value="NZ_NESN01000004.1"/>
</dbReference>
<evidence type="ECO:0000313" key="3">
    <source>
        <dbReference type="Proteomes" id="UP000250790"/>
    </source>
</evidence>
<accession>A0A315E564</accession>
<evidence type="ECO:0008006" key="4">
    <source>
        <dbReference type="Google" id="ProtNLM"/>
    </source>
</evidence>
<proteinExistence type="predicted"/>
<comment type="caution">
    <text evidence="2">The sequence shown here is derived from an EMBL/GenBank/DDBJ whole genome shotgun (WGS) entry which is preliminary data.</text>
</comment>